<dbReference type="SUPFAM" id="SSF57716">
    <property type="entry name" value="Glucocorticoid receptor-like (DNA-binding domain)"/>
    <property type="match status" value="2"/>
</dbReference>
<evidence type="ECO:0000256" key="6">
    <source>
        <dbReference type="ARBA" id="ARBA00023125"/>
    </source>
</evidence>
<dbReference type="EMBL" id="SRLO01001054">
    <property type="protein sequence ID" value="TNN42187.1"/>
    <property type="molecule type" value="Genomic_DNA"/>
</dbReference>
<keyword evidence="4 9" id="KW-0862">Zinc</keyword>
<gene>
    <name evidence="11" type="primary">LMX1B_1</name>
    <name evidence="11" type="ORF">EYF80_047649</name>
</gene>
<evidence type="ECO:0000256" key="7">
    <source>
        <dbReference type="ARBA" id="ARBA00023155"/>
    </source>
</evidence>
<evidence type="ECO:0000313" key="11">
    <source>
        <dbReference type="EMBL" id="TNN42187.1"/>
    </source>
</evidence>
<name>A0A4Z2FLS5_9TELE</name>
<evidence type="ECO:0000313" key="12">
    <source>
        <dbReference type="Proteomes" id="UP000314294"/>
    </source>
</evidence>
<dbReference type="PROSITE" id="PS00478">
    <property type="entry name" value="LIM_DOMAIN_1"/>
    <property type="match status" value="1"/>
</dbReference>
<evidence type="ECO:0000256" key="1">
    <source>
        <dbReference type="ARBA" id="ARBA00004123"/>
    </source>
</evidence>
<reference evidence="11 12" key="1">
    <citation type="submission" date="2019-03" db="EMBL/GenBank/DDBJ databases">
        <title>First draft genome of Liparis tanakae, snailfish: a comprehensive survey of snailfish specific genes.</title>
        <authorList>
            <person name="Kim W."/>
            <person name="Song I."/>
            <person name="Jeong J.-H."/>
            <person name="Kim D."/>
            <person name="Kim S."/>
            <person name="Ryu S."/>
            <person name="Song J.Y."/>
            <person name="Lee S.K."/>
        </authorList>
    </citation>
    <scope>NUCLEOTIDE SEQUENCE [LARGE SCALE GENOMIC DNA]</scope>
    <source>
        <tissue evidence="11">Muscle</tissue>
    </source>
</reference>
<organism evidence="11 12">
    <name type="scientific">Liparis tanakae</name>
    <name type="common">Tanaka's snailfish</name>
    <dbReference type="NCBI Taxonomy" id="230148"/>
    <lineage>
        <taxon>Eukaryota</taxon>
        <taxon>Metazoa</taxon>
        <taxon>Chordata</taxon>
        <taxon>Craniata</taxon>
        <taxon>Vertebrata</taxon>
        <taxon>Euteleostomi</taxon>
        <taxon>Actinopterygii</taxon>
        <taxon>Neopterygii</taxon>
        <taxon>Teleostei</taxon>
        <taxon>Neoteleostei</taxon>
        <taxon>Acanthomorphata</taxon>
        <taxon>Eupercaria</taxon>
        <taxon>Perciformes</taxon>
        <taxon>Cottioidei</taxon>
        <taxon>Cottales</taxon>
        <taxon>Liparidae</taxon>
        <taxon>Liparis</taxon>
    </lineage>
</organism>
<evidence type="ECO:0000256" key="5">
    <source>
        <dbReference type="ARBA" id="ARBA00023038"/>
    </source>
</evidence>
<keyword evidence="5 9" id="KW-0440">LIM domain</keyword>
<protein>
    <submittedName>
        <fullName evidence="11">LIM homeobox transcription factor 1-beta</fullName>
    </submittedName>
</protein>
<dbReference type="GO" id="GO:0046872">
    <property type="term" value="F:metal ion binding"/>
    <property type="evidence" value="ECO:0007669"/>
    <property type="project" value="UniProtKB-KW"/>
</dbReference>
<evidence type="ECO:0000256" key="3">
    <source>
        <dbReference type="ARBA" id="ARBA00022737"/>
    </source>
</evidence>
<keyword evidence="2 9" id="KW-0479">Metal-binding</keyword>
<dbReference type="Pfam" id="PF00412">
    <property type="entry name" value="LIM"/>
    <property type="match status" value="1"/>
</dbReference>
<dbReference type="GO" id="GO:0030182">
    <property type="term" value="P:neuron differentiation"/>
    <property type="evidence" value="ECO:0007669"/>
    <property type="project" value="TreeGrafter"/>
</dbReference>
<dbReference type="OrthoDB" id="6159439at2759"/>
<dbReference type="PROSITE" id="PS50023">
    <property type="entry name" value="LIM_DOMAIN_2"/>
    <property type="match status" value="1"/>
</dbReference>
<keyword evidence="8" id="KW-0539">Nucleus</keyword>
<accession>A0A4Z2FLS5</accession>
<keyword evidence="7 11" id="KW-0371">Homeobox</keyword>
<comment type="subcellular location">
    <subcellularLocation>
        <location evidence="1">Nucleus</location>
    </subcellularLocation>
</comment>
<dbReference type="PANTHER" id="PTHR24208">
    <property type="entry name" value="LIM/HOMEOBOX PROTEIN LHX"/>
    <property type="match status" value="1"/>
</dbReference>
<keyword evidence="3" id="KW-0677">Repeat</keyword>
<dbReference type="Gene3D" id="2.10.110.10">
    <property type="entry name" value="Cysteine Rich Protein"/>
    <property type="match status" value="1"/>
</dbReference>
<dbReference type="FunFam" id="2.10.110.10:FF:000006">
    <property type="entry name" value="LIM homeobox transcription factor 1-beta"/>
    <property type="match status" value="1"/>
</dbReference>
<dbReference type="AlphaFoldDB" id="A0A4Z2FLS5"/>
<keyword evidence="6 11" id="KW-0238">DNA-binding</keyword>
<dbReference type="InterPro" id="IPR001781">
    <property type="entry name" value="Znf_LIM"/>
</dbReference>
<proteinExistence type="predicted"/>
<evidence type="ECO:0000256" key="2">
    <source>
        <dbReference type="ARBA" id="ARBA00022723"/>
    </source>
</evidence>
<comment type="caution">
    <text evidence="11">The sequence shown here is derived from an EMBL/GenBank/DDBJ whole genome shotgun (WGS) entry which is preliminary data.</text>
</comment>
<keyword evidence="12" id="KW-1185">Reference proteome</keyword>
<dbReference type="SMART" id="SM00132">
    <property type="entry name" value="LIM"/>
    <property type="match status" value="1"/>
</dbReference>
<feature type="domain" description="LIM zinc-binding" evidence="10">
    <location>
        <begin position="5"/>
        <end position="64"/>
    </location>
</feature>
<evidence type="ECO:0000256" key="8">
    <source>
        <dbReference type="ARBA" id="ARBA00023242"/>
    </source>
</evidence>
<dbReference type="InterPro" id="IPR050453">
    <property type="entry name" value="LIM_Homeobox_TF"/>
</dbReference>
<dbReference type="Proteomes" id="UP000314294">
    <property type="component" value="Unassembled WGS sequence"/>
</dbReference>
<evidence type="ECO:0000256" key="9">
    <source>
        <dbReference type="PROSITE-ProRule" id="PRU00125"/>
    </source>
</evidence>
<dbReference type="PANTHER" id="PTHR24208:SF88">
    <property type="entry name" value="LIM HOMEOBOX TRANSCRIPTION FACTOR 1-ALPHA"/>
    <property type="match status" value="1"/>
</dbReference>
<dbReference type="GO" id="GO:0005634">
    <property type="term" value="C:nucleus"/>
    <property type="evidence" value="ECO:0007669"/>
    <property type="project" value="UniProtKB-SubCell"/>
</dbReference>
<evidence type="ECO:0000259" key="10">
    <source>
        <dbReference type="PROSITE" id="PS50023"/>
    </source>
</evidence>
<evidence type="ECO:0000256" key="4">
    <source>
        <dbReference type="ARBA" id="ARBA00022833"/>
    </source>
</evidence>
<dbReference type="GO" id="GO:0000981">
    <property type="term" value="F:DNA-binding transcription factor activity, RNA polymerase II-specific"/>
    <property type="evidence" value="ECO:0007669"/>
    <property type="project" value="TreeGrafter"/>
</dbReference>
<dbReference type="GO" id="GO:0000977">
    <property type="term" value="F:RNA polymerase II transcription regulatory region sequence-specific DNA binding"/>
    <property type="evidence" value="ECO:0007669"/>
    <property type="project" value="TreeGrafter"/>
</dbReference>
<sequence length="80" mass="9001">MDQSAVCAGCHRNITDRFLLRVTGGLWHEECVRCAACGDALTSSCFLRDSKLYCKRDYYDQEPHTLQAAAHTISEQFSAK</sequence>